<feature type="region of interest" description="Disordered" evidence="1">
    <location>
        <begin position="108"/>
        <end position="133"/>
    </location>
</feature>
<protein>
    <submittedName>
        <fullName evidence="4">Protein LONGIFOLIA 1-like</fullName>
    </submittedName>
</protein>
<dbReference type="EMBL" id="JBEAFC010000008">
    <property type="protein sequence ID" value="KAL1547183.1"/>
    <property type="molecule type" value="Genomic_DNA"/>
</dbReference>
<feature type="region of interest" description="Disordered" evidence="1">
    <location>
        <begin position="57"/>
        <end position="82"/>
    </location>
</feature>
<keyword evidence="5" id="KW-1185">Reference proteome</keyword>
<evidence type="ECO:0000256" key="1">
    <source>
        <dbReference type="SAM" id="MobiDB-lite"/>
    </source>
</evidence>
<proteinExistence type="predicted"/>
<evidence type="ECO:0000259" key="3">
    <source>
        <dbReference type="Pfam" id="PF14383"/>
    </source>
</evidence>
<feature type="compositionally biased region" description="Low complexity" evidence="1">
    <location>
        <begin position="416"/>
        <end position="430"/>
    </location>
</feature>
<sequence>MMNERSLKKNMEKQMGCMTGFLQIFDRHQILSAKRHYSAANRLPPLLAFDSASESEKSAPASPAMSSDFGKPSLTSPSPDFQMKEGTAAKCSWKFGKEAPRLSLDSRATTDAKGGLHPMEIRAGDGDESDETLHHRSPSVIARLMGLEPLLEPETTPELRRSASASRVSRDLFHSRFISERSDFSSDKVSETAADDDSLRFSDPINYLLKNAAKIDTPKGFNRGGGFQRKSFVDSGDFFPEPKQAVSIYGEAGNRLKLRGIEEPSKDLETLKQILEALQLKGLLHSRKHSEQHQIPQRTFVFDDSPIVVMKPSRSPNHNGSGGRKSYGLAAENPPSMSPRRDRNPPQTGRNPTTNRTEGIAFGRRSSSAPKPKPLSVETHNRRLSPVHSPKVNPRNGKSAAEINRKEKKAGGGGDESSSISGCSIVTTSSDTERCKSEEERSSSSLLERCDKLLHSIAEMNATEMQSSPVSVLDSSLYKDESSPSPIKARRSIDFKDECIELIEDWSSEIVSSQYDDFVYVSDIVRASHYLPQESDVFSLLEKQRRLKGKDTCRVSRLQRKLIFDTVHEILDRNRRLPPWKVASWGPHGPSLNKVWSELQRVRERDAAQDMVDTICGVLKKDLAGDGISGWEDRPLEMSEMILDIERLVFKDLIGEAIRDLAALESSNKAMLPPSLPKWRLIFSTPN</sequence>
<feature type="compositionally biased region" description="Low complexity" evidence="1">
    <location>
        <begin position="58"/>
        <end position="67"/>
    </location>
</feature>
<dbReference type="Pfam" id="PF14383">
    <property type="entry name" value="VARLMGL"/>
    <property type="match status" value="1"/>
</dbReference>
<feature type="domain" description="DUF3741" evidence="3">
    <location>
        <begin position="133"/>
        <end position="148"/>
    </location>
</feature>
<dbReference type="AlphaFoldDB" id="A0ABD1GSS2"/>
<feature type="compositionally biased region" description="Basic and acidic residues" evidence="1">
    <location>
        <begin position="431"/>
        <end position="442"/>
    </location>
</feature>
<feature type="region of interest" description="Disordered" evidence="1">
    <location>
        <begin position="310"/>
        <end position="442"/>
    </location>
</feature>
<dbReference type="Pfam" id="PF14309">
    <property type="entry name" value="DUF4378"/>
    <property type="match status" value="1"/>
</dbReference>
<gene>
    <name evidence="4" type="ORF">AAHA92_23689</name>
</gene>
<feature type="compositionally biased region" description="Polar residues" evidence="1">
    <location>
        <begin position="345"/>
        <end position="357"/>
    </location>
</feature>
<dbReference type="PANTHER" id="PTHR31680:SF12">
    <property type="entry name" value="OS11G0587300 PROTEIN"/>
    <property type="match status" value="1"/>
</dbReference>
<name>A0ABD1GSS2_SALDI</name>
<dbReference type="InterPro" id="IPR033334">
    <property type="entry name" value="LNG1/2"/>
</dbReference>
<dbReference type="PANTHER" id="PTHR31680">
    <property type="entry name" value="LONGIFOLIA PROTEIN"/>
    <property type="match status" value="1"/>
</dbReference>
<accession>A0ABD1GSS2</accession>
<dbReference type="InterPro" id="IPR032795">
    <property type="entry name" value="DUF3741-assoc"/>
</dbReference>
<comment type="caution">
    <text evidence="4">The sequence shown here is derived from an EMBL/GenBank/DDBJ whole genome shotgun (WGS) entry which is preliminary data.</text>
</comment>
<evidence type="ECO:0000259" key="2">
    <source>
        <dbReference type="Pfam" id="PF14309"/>
    </source>
</evidence>
<dbReference type="Proteomes" id="UP001567538">
    <property type="component" value="Unassembled WGS sequence"/>
</dbReference>
<organism evidence="4 5">
    <name type="scientific">Salvia divinorum</name>
    <name type="common">Maria pastora</name>
    <name type="synonym">Diviner's sage</name>
    <dbReference type="NCBI Taxonomy" id="28513"/>
    <lineage>
        <taxon>Eukaryota</taxon>
        <taxon>Viridiplantae</taxon>
        <taxon>Streptophyta</taxon>
        <taxon>Embryophyta</taxon>
        <taxon>Tracheophyta</taxon>
        <taxon>Spermatophyta</taxon>
        <taxon>Magnoliopsida</taxon>
        <taxon>eudicotyledons</taxon>
        <taxon>Gunneridae</taxon>
        <taxon>Pentapetalae</taxon>
        <taxon>asterids</taxon>
        <taxon>lamiids</taxon>
        <taxon>Lamiales</taxon>
        <taxon>Lamiaceae</taxon>
        <taxon>Nepetoideae</taxon>
        <taxon>Mentheae</taxon>
        <taxon>Salviinae</taxon>
        <taxon>Salvia</taxon>
        <taxon>Salvia subgen. Calosphace</taxon>
    </lineage>
</organism>
<dbReference type="InterPro" id="IPR025486">
    <property type="entry name" value="DUF4378"/>
</dbReference>
<evidence type="ECO:0000313" key="4">
    <source>
        <dbReference type="EMBL" id="KAL1547183.1"/>
    </source>
</evidence>
<feature type="domain" description="DUF4378" evidence="2">
    <location>
        <begin position="517"/>
        <end position="656"/>
    </location>
</feature>
<reference evidence="4 5" key="1">
    <citation type="submission" date="2024-06" db="EMBL/GenBank/DDBJ databases">
        <title>A chromosome level genome sequence of Diviner's sage (Salvia divinorum).</title>
        <authorList>
            <person name="Ford S.A."/>
            <person name="Ro D.-K."/>
            <person name="Ness R.W."/>
            <person name="Phillips M.A."/>
        </authorList>
    </citation>
    <scope>NUCLEOTIDE SEQUENCE [LARGE SCALE GENOMIC DNA]</scope>
    <source>
        <strain evidence="4">SAF-2024a</strain>
        <tissue evidence="4">Leaf</tissue>
    </source>
</reference>
<evidence type="ECO:0000313" key="5">
    <source>
        <dbReference type="Proteomes" id="UP001567538"/>
    </source>
</evidence>